<dbReference type="PRINTS" id="PR00885">
    <property type="entry name" value="BCTERIALGSPH"/>
</dbReference>
<keyword evidence="5 6" id="KW-0472">Membrane</keyword>
<feature type="non-terminal residue" evidence="7">
    <location>
        <position position="97"/>
    </location>
</feature>
<accession>A0A1F4VR26</accession>
<dbReference type="STRING" id="1802627.A3A70_01685"/>
<evidence type="ECO:0000256" key="2">
    <source>
        <dbReference type="ARBA" id="ARBA00022481"/>
    </source>
</evidence>
<evidence type="ECO:0000256" key="1">
    <source>
        <dbReference type="ARBA" id="ARBA00004167"/>
    </source>
</evidence>
<evidence type="ECO:0000313" key="8">
    <source>
        <dbReference type="Proteomes" id="UP000178964"/>
    </source>
</evidence>
<comment type="subcellular location">
    <subcellularLocation>
        <location evidence="1">Membrane</location>
        <topology evidence="1">Single-pass membrane protein</topology>
    </subcellularLocation>
</comment>
<keyword evidence="2" id="KW-0488">Methylation</keyword>
<keyword evidence="4 6" id="KW-1133">Transmembrane helix</keyword>
<evidence type="ECO:0000256" key="3">
    <source>
        <dbReference type="ARBA" id="ARBA00022692"/>
    </source>
</evidence>
<evidence type="ECO:0000256" key="5">
    <source>
        <dbReference type="ARBA" id="ARBA00023136"/>
    </source>
</evidence>
<gene>
    <name evidence="7" type="ORF">A3A70_01685</name>
</gene>
<evidence type="ECO:0000256" key="6">
    <source>
        <dbReference type="SAM" id="Phobius"/>
    </source>
</evidence>
<evidence type="ECO:0000313" key="7">
    <source>
        <dbReference type="EMBL" id="OGC59651.1"/>
    </source>
</evidence>
<dbReference type="Proteomes" id="UP000178964">
    <property type="component" value="Unassembled WGS sequence"/>
</dbReference>
<name>A0A1F4VR26_UNCKA</name>
<dbReference type="Pfam" id="PF07963">
    <property type="entry name" value="N_methyl"/>
    <property type="match status" value="1"/>
</dbReference>
<dbReference type="InterPro" id="IPR012902">
    <property type="entry name" value="N_methyl_site"/>
</dbReference>
<reference evidence="7 8" key="1">
    <citation type="journal article" date="2016" name="Nat. Commun.">
        <title>Thousands of microbial genomes shed light on interconnected biogeochemical processes in an aquifer system.</title>
        <authorList>
            <person name="Anantharaman K."/>
            <person name="Brown C.T."/>
            <person name="Hug L.A."/>
            <person name="Sharon I."/>
            <person name="Castelle C.J."/>
            <person name="Probst A.J."/>
            <person name="Thomas B.C."/>
            <person name="Singh A."/>
            <person name="Wilkins M.J."/>
            <person name="Karaoz U."/>
            <person name="Brodie E.L."/>
            <person name="Williams K.H."/>
            <person name="Hubbard S.S."/>
            <person name="Banfield J.F."/>
        </authorList>
    </citation>
    <scope>NUCLEOTIDE SEQUENCE [LARGE SCALE GENOMIC DNA]</scope>
</reference>
<dbReference type="InterPro" id="IPR002416">
    <property type="entry name" value="T2SS_protein-GspH"/>
</dbReference>
<dbReference type="GO" id="GO:0015627">
    <property type="term" value="C:type II protein secretion system complex"/>
    <property type="evidence" value="ECO:0007669"/>
    <property type="project" value="InterPro"/>
</dbReference>
<feature type="transmembrane region" description="Helical" evidence="6">
    <location>
        <begin position="12"/>
        <end position="34"/>
    </location>
</feature>
<sequence length="97" mass="10202">MNRNLLPKSGFTLIELLIVIAVIAILAVAVLSAINPVEQLAKANDSRKQADATQVLSAIQRYYTTTNGKWPWAVGPTQGACLYITTAPAACGDGSTA</sequence>
<protein>
    <recommendedName>
        <fullName evidence="9">Type II secretion system protein GspG C-terminal domain-containing protein</fullName>
    </recommendedName>
</protein>
<organism evidence="7 8">
    <name type="scientific">candidate division WWE3 bacterium RIFCSPLOWO2_01_FULL_42_11</name>
    <dbReference type="NCBI Taxonomy" id="1802627"/>
    <lineage>
        <taxon>Bacteria</taxon>
        <taxon>Katanobacteria</taxon>
    </lineage>
</organism>
<dbReference type="GO" id="GO:0016020">
    <property type="term" value="C:membrane"/>
    <property type="evidence" value="ECO:0007669"/>
    <property type="project" value="UniProtKB-SubCell"/>
</dbReference>
<evidence type="ECO:0008006" key="9">
    <source>
        <dbReference type="Google" id="ProtNLM"/>
    </source>
</evidence>
<dbReference type="NCBIfam" id="TIGR02532">
    <property type="entry name" value="IV_pilin_GFxxxE"/>
    <property type="match status" value="1"/>
</dbReference>
<keyword evidence="3 6" id="KW-0812">Transmembrane</keyword>
<dbReference type="EMBL" id="MEVK01000011">
    <property type="protein sequence ID" value="OGC59651.1"/>
    <property type="molecule type" value="Genomic_DNA"/>
</dbReference>
<dbReference type="GO" id="GO:0015628">
    <property type="term" value="P:protein secretion by the type II secretion system"/>
    <property type="evidence" value="ECO:0007669"/>
    <property type="project" value="InterPro"/>
</dbReference>
<dbReference type="InterPro" id="IPR045584">
    <property type="entry name" value="Pilin-like"/>
</dbReference>
<proteinExistence type="predicted"/>
<dbReference type="SUPFAM" id="SSF54523">
    <property type="entry name" value="Pili subunits"/>
    <property type="match status" value="1"/>
</dbReference>
<dbReference type="PROSITE" id="PS00409">
    <property type="entry name" value="PROKAR_NTER_METHYL"/>
    <property type="match status" value="1"/>
</dbReference>
<comment type="caution">
    <text evidence="7">The sequence shown here is derived from an EMBL/GenBank/DDBJ whole genome shotgun (WGS) entry which is preliminary data.</text>
</comment>
<evidence type="ECO:0000256" key="4">
    <source>
        <dbReference type="ARBA" id="ARBA00022989"/>
    </source>
</evidence>
<dbReference type="Gene3D" id="3.30.700.10">
    <property type="entry name" value="Glycoprotein, Type 4 Pilin"/>
    <property type="match status" value="1"/>
</dbReference>
<dbReference type="AlphaFoldDB" id="A0A1F4VR26"/>